<dbReference type="InParanoid" id="A0A1I2DCU4"/>
<proteinExistence type="predicted"/>
<evidence type="ECO:0000313" key="3">
    <source>
        <dbReference type="Proteomes" id="UP000181976"/>
    </source>
</evidence>
<sequence length="73" mass="8302">MHKCKKPYTRPELQEVSLDRHFLLLAASEDGPPGQGGLFSTLDSEINSTSTDYNNEDEDILKQNSFDDNPFQR</sequence>
<organism evidence="2 3">
    <name type="scientific">Thermophagus xiamenensis</name>
    <dbReference type="NCBI Taxonomy" id="385682"/>
    <lineage>
        <taxon>Bacteria</taxon>
        <taxon>Pseudomonadati</taxon>
        <taxon>Bacteroidota</taxon>
        <taxon>Bacteroidia</taxon>
        <taxon>Marinilabiliales</taxon>
        <taxon>Marinilabiliaceae</taxon>
        <taxon>Thermophagus</taxon>
    </lineage>
</organism>
<dbReference type="RefSeq" id="WP_010526070.1">
    <property type="nucleotide sequence ID" value="NZ_AFSL01000003.1"/>
</dbReference>
<reference evidence="2 3" key="1">
    <citation type="submission" date="2016-10" db="EMBL/GenBank/DDBJ databases">
        <authorList>
            <person name="de Groot N.N."/>
        </authorList>
    </citation>
    <scope>NUCLEOTIDE SEQUENCE [LARGE SCALE GENOMIC DNA]</scope>
    <source>
        <strain evidence="2 3">DSM 19012</strain>
    </source>
</reference>
<dbReference type="AlphaFoldDB" id="A0A1I2DCU4"/>
<feature type="compositionally biased region" description="Polar residues" evidence="1">
    <location>
        <begin position="62"/>
        <end position="73"/>
    </location>
</feature>
<evidence type="ECO:0000256" key="1">
    <source>
        <dbReference type="SAM" id="MobiDB-lite"/>
    </source>
</evidence>
<name>A0A1I2DCU4_9BACT</name>
<accession>A0A1I2DCU4</accession>
<protein>
    <submittedName>
        <fullName evidence="2">Uncharacterized protein</fullName>
    </submittedName>
</protein>
<feature type="region of interest" description="Disordered" evidence="1">
    <location>
        <begin position="27"/>
        <end position="73"/>
    </location>
</feature>
<feature type="compositionally biased region" description="Polar residues" evidence="1">
    <location>
        <begin position="41"/>
        <end position="53"/>
    </location>
</feature>
<evidence type="ECO:0000313" key="2">
    <source>
        <dbReference type="EMBL" id="SFE78366.1"/>
    </source>
</evidence>
<gene>
    <name evidence="2" type="ORF">SAMN05444380_11868</name>
</gene>
<dbReference type="Proteomes" id="UP000181976">
    <property type="component" value="Unassembled WGS sequence"/>
</dbReference>
<dbReference type="OrthoDB" id="1123215at2"/>
<keyword evidence="3" id="KW-1185">Reference proteome</keyword>
<dbReference type="EMBL" id="FONA01000018">
    <property type="protein sequence ID" value="SFE78366.1"/>
    <property type="molecule type" value="Genomic_DNA"/>
</dbReference>